<feature type="region of interest" description="Disordered" evidence="1">
    <location>
        <begin position="80"/>
        <end position="133"/>
    </location>
</feature>
<sequence length="133" mass="14380">MPRAPLSLPGNPSHQIPSPSLISDDLDEAELAVVVIVVDPAATGLHSSRQDVEELRHHRLHRPRLSVGARTACCLAIAWSSPPRSSTPSSIRASPVHPRPPRARLKNHNAETDAAATQYDYGVDEPSLLPEKP</sequence>
<reference evidence="2" key="2">
    <citation type="submission" date="2018-03" db="EMBL/GenBank/DDBJ databases">
        <title>The Triticum urartu genome reveals the dynamic nature of wheat genome evolution.</title>
        <authorList>
            <person name="Ling H."/>
            <person name="Ma B."/>
            <person name="Shi X."/>
            <person name="Liu H."/>
            <person name="Dong L."/>
            <person name="Sun H."/>
            <person name="Cao Y."/>
            <person name="Gao Q."/>
            <person name="Zheng S."/>
            <person name="Li Y."/>
            <person name="Yu Y."/>
            <person name="Du H."/>
            <person name="Qi M."/>
            <person name="Li Y."/>
            <person name="Yu H."/>
            <person name="Cui Y."/>
            <person name="Wang N."/>
            <person name="Chen C."/>
            <person name="Wu H."/>
            <person name="Zhao Y."/>
            <person name="Zhang J."/>
            <person name="Li Y."/>
            <person name="Zhou W."/>
            <person name="Zhang B."/>
            <person name="Hu W."/>
            <person name="Eijk M."/>
            <person name="Tang J."/>
            <person name="Witsenboer H."/>
            <person name="Zhao S."/>
            <person name="Li Z."/>
            <person name="Zhang A."/>
            <person name="Wang D."/>
            <person name="Liang C."/>
        </authorList>
    </citation>
    <scope>NUCLEOTIDE SEQUENCE [LARGE SCALE GENOMIC DNA]</scope>
    <source>
        <strain evidence="2">cv. G1812</strain>
    </source>
</reference>
<feature type="region of interest" description="Disordered" evidence="1">
    <location>
        <begin position="1"/>
        <end position="21"/>
    </location>
</feature>
<name>A0A8R7V4G3_TRIUA</name>
<dbReference type="AlphaFoldDB" id="A0A8R7V4G3"/>
<reference evidence="2" key="3">
    <citation type="submission" date="2022-06" db="UniProtKB">
        <authorList>
            <consortium name="EnsemblPlants"/>
        </authorList>
    </citation>
    <scope>IDENTIFICATION</scope>
</reference>
<proteinExistence type="predicted"/>
<feature type="compositionally biased region" description="Polar residues" evidence="1">
    <location>
        <begin position="10"/>
        <end position="21"/>
    </location>
</feature>
<evidence type="ECO:0000313" key="3">
    <source>
        <dbReference type="Proteomes" id="UP000015106"/>
    </source>
</evidence>
<dbReference type="Gramene" id="TuG1812G0700002338.01.T01">
    <property type="protein sequence ID" value="TuG1812G0700002338.01.T01"/>
    <property type="gene ID" value="TuG1812G0700002338.01"/>
</dbReference>
<feature type="compositionally biased region" description="Low complexity" evidence="1">
    <location>
        <begin position="80"/>
        <end position="95"/>
    </location>
</feature>
<reference evidence="3" key="1">
    <citation type="journal article" date="2013" name="Nature">
        <title>Draft genome of the wheat A-genome progenitor Triticum urartu.</title>
        <authorList>
            <person name="Ling H.Q."/>
            <person name="Zhao S."/>
            <person name="Liu D."/>
            <person name="Wang J."/>
            <person name="Sun H."/>
            <person name="Zhang C."/>
            <person name="Fan H."/>
            <person name="Li D."/>
            <person name="Dong L."/>
            <person name="Tao Y."/>
            <person name="Gao C."/>
            <person name="Wu H."/>
            <person name="Li Y."/>
            <person name="Cui Y."/>
            <person name="Guo X."/>
            <person name="Zheng S."/>
            <person name="Wang B."/>
            <person name="Yu K."/>
            <person name="Liang Q."/>
            <person name="Yang W."/>
            <person name="Lou X."/>
            <person name="Chen J."/>
            <person name="Feng M."/>
            <person name="Jian J."/>
            <person name="Zhang X."/>
            <person name="Luo G."/>
            <person name="Jiang Y."/>
            <person name="Liu J."/>
            <person name="Wang Z."/>
            <person name="Sha Y."/>
            <person name="Zhang B."/>
            <person name="Wu H."/>
            <person name="Tang D."/>
            <person name="Shen Q."/>
            <person name="Xue P."/>
            <person name="Zou S."/>
            <person name="Wang X."/>
            <person name="Liu X."/>
            <person name="Wang F."/>
            <person name="Yang Y."/>
            <person name="An X."/>
            <person name="Dong Z."/>
            <person name="Zhang K."/>
            <person name="Zhang X."/>
            <person name="Luo M.C."/>
            <person name="Dvorak J."/>
            <person name="Tong Y."/>
            <person name="Wang J."/>
            <person name="Yang H."/>
            <person name="Li Z."/>
            <person name="Wang D."/>
            <person name="Zhang A."/>
            <person name="Wang J."/>
        </authorList>
    </citation>
    <scope>NUCLEOTIDE SEQUENCE</scope>
    <source>
        <strain evidence="3">cv. G1812</strain>
    </source>
</reference>
<organism evidence="2 3">
    <name type="scientific">Triticum urartu</name>
    <name type="common">Red wild einkorn</name>
    <name type="synonym">Crithodium urartu</name>
    <dbReference type="NCBI Taxonomy" id="4572"/>
    <lineage>
        <taxon>Eukaryota</taxon>
        <taxon>Viridiplantae</taxon>
        <taxon>Streptophyta</taxon>
        <taxon>Embryophyta</taxon>
        <taxon>Tracheophyta</taxon>
        <taxon>Spermatophyta</taxon>
        <taxon>Magnoliopsida</taxon>
        <taxon>Liliopsida</taxon>
        <taxon>Poales</taxon>
        <taxon>Poaceae</taxon>
        <taxon>BOP clade</taxon>
        <taxon>Pooideae</taxon>
        <taxon>Triticodae</taxon>
        <taxon>Triticeae</taxon>
        <taxon>Triticinae</taxon>
        <taxon>Triticum</taxon>
    </lineage>
</organism>
<evidence type="ECO:0000256" key="1">
    <source>
        <dbReference type="SAM" id="MobiDB-lite"/>
    </source>
</evidence>
<evidence type="ECO:0000313" key="2">
    <source>
        <dbReference type="EnsemblPlants" id="TuG1812G0700002338.01.T01"/>
    </source>
</evidence>
<protein>
    <submittedName>
        <fullName evidence="2">Uncharacterized protein</fullName>
    </submittedName>
</protein>
<accession>A0A8R7V4G3</accession>
<keyword evidence="3" id="KW-1185">Reference proteome</keyword>
<dbReference type="Proteomes" id="UP000015106">
    <property type="component" value="Chromosome 7"/>
</dbReference>
<dbReference type="EnsemblPlants" id="TuG1812G0700002338.01.T01">
    <property type="protein sequence ID" value="TuG1812G0700002338.01.T01"/>
    <property type="gene ID" value="TuG1812G0700002338.01"/>
</dbReference>